<evidence type="ECO:0000256" key="1">
    <source>
        <dbReference type="SAM" id="MobiDB-lite"/>
    </source>
</evidence>
<feature type="compositionally biased region" description="Basic and acidic residues" evidence="1">
    <location>
        <begin position="30"/>
        <end position="45"/>
    </location>
</feature>
<accession>A0A4S4N3N1</accession>
<gene>
    <name evidence="3" type="ORF">EUX98_g620</name>
</gene>
<protein>
    <recommendedName>
        <fullName evidence="2">CcmS related domain-containing protein</fullName>
    </recommendedName>
</protein>
<feature type="domain" description="CcmS related" evidence="2">
    <location>
        <begin position="153"/>
        <end position="284"/>
    </location>
</feature>
<feature type="compositionally biased region" description="Acidic residues" evidence="1">
    <location>
        <begin position="47"/>
        <end position="59"/>
    </location>
</feature>
<evidence type="ECO:0000313" key="4">
    <source>
        <dbReference type="Proteomes" id="UP000308730"/>
    </source>
</evidence>
<keyword evidence="4" id="KW-1185">Reference proteome</keyword>
<sequence>MQHADSWGEMYGGGGKSGGDKGGGNGFWPIHEDARENDKFEHNGWDNDYDDDLYADDDGGGGGGGSHDRHGHRVRPDLSYQLQTPNDDHAQRRHNSGPPPAPAPDEITELLNMDPRLASNTMNIATGRTTTLELAPYREGEKIDSSNGEAIKPAQRAMYGRTRLARDRIHWGFAPMMDQRIIKYMNWIDVASNHLAALGLQYFLTYRKRGALMTNVDFQVRTSGAARPTFDWITKDLLQPTWDRILQESVITYKPAKTVVVFIFLPSKSTSSIACWRKKIAVPAELSRRFQQNIEDIVDEVDDGLAVLVDELPASPPPPPQDKSLPGPEKKKKRGFWRRLFGIK</sequence>
<reference evidence="3 4" key="1">
    <citation type="submission" date="2019-02" db="EMBL/GenBank/DDBJ databases">
        <title>Genome sequencing of the rare red list fungi Antrodiella citrinella (Flaviporus citrinellus).</title>
        <authorList>
            <person name="Buettner E."/>
            <person name="Kellner H."/>
        </authorList>
    </citation>
    <scope>NUCLEOTIDE SEQUENCE [LARGE SCALE GENOMIC DNA]</scope>
    <source>
        <strain evidence="3 4">DSM 108506</strain>
    </source>
</reference>
<dbReference type="InterPro" id="IPR058258">
    <property type="entry name" value="CcmS-like"/>
</dbReference>
<feature type="compositionally biased region" description="Gly residues" evidence="1">
    <location>
        <begin position="10"/>
        <end position="26"/>
    </location>
</feature>
<dbReference type="Proteomes" id="UP000308730">
    <property type="component" value="Unassembled WGS sequence"/>
</dbReference>
<name>A0A4S4N3N1_9APHY</name>
<feature type="region of interest" description="Disordered" evidence="1">
    <location>
        <begin position="1"/>
        <end position="105"/>
    </location>
</feature>
<evidence type="ECO:0000259" key="2">
    <source>
        <dbReference type="Pfam" id="PF26617"/>
    </source>
</evidence>
<feature type="region of interest" description="Disordered" evidence="1">
    <location>
        <begin position="312"/>
        <end position="334"/>
    </location>
</feature>
<organism evidence="3 4">
    <name type="scientific">Antrodiella citrinella</name>
    <dbReference type="NCBI Taxonomy" id="2447956"/>
    <lineage>
        <taxon>Eukaryota</taxon>
        <taxon>Fungi</taxon>
        <taxon>Dikarya</taxon>
        <taxon>Basidiomycota</taxon>
        <taxon>Agaricomycotina</taxon>
        <taxon>Agaricomycetes</taxon>
        <taxon>Polyporales</taxon>
        <taxon>Steccherinaceae</taxon>
        <taxon>Antrodiella</taxon>
    </lineage>
</organism>
<proteinExistence type="predicted"/>
<dbReference type="OrthoDB" id="3171339at2759"/>
<comment type="caution">
    <text evidence="3">The sequence shown here is derived from an EMBL/GenBank/DDBJ whole genome shotgun (WGS) entry which is preliminary data.</text>
</comment>
<dbReference type="EMBL" id="SGPM01000004">
    <property type="protein sequence ID" value="THH33626.1"/>
    <property type="molecule type" value="Genomic_DNA"/>
</dbReference>
<dbReference type="Pfam" id="PF26617">
    <property type="entry name" value="CcmS-like"/>
    <property type="match status" value="1"/>
</dbReference>
<dbReference type="AlphaFoldDB" id="A0A4S4N3N1"/>
<evidence type="ECO:0000313" key="3">
    <source>
        <dbReference type="EMBL" id="THH33626.1"/>
    </source>
</evidence>